<evidence type="ECO:0000313" key="10">
    <source>
        <dbReference type="Proteomes" id="UP000683360"/>
    </source>
</evidence>
<dbReference type="GO" id="GO:0005886">
    <property type="term" value="C:plasma membrane"/>
    <property type="evidence" value="ECO:0007669"/>
    <property type="project" value="InterPro"/>
</dbReference>
<evidence type="ECO:0000313" key="9">
    <source>
        <dbReference type="EMBL" id="CAG2245614.1"/>
    </source>
</evidence>
<feature type="transmembrane region" description="Helical" evidence="7">
    <location>
        <begin position="349"/>
        <end position="367"/>
    </location>
</feature>
<name>A0A8S3UTE6_MYTED</name>
<feature type="transmembrane region" description="Helical" evidence="7">
    <location>
        <begin position="642"/>
        <end position="664"/>
    </location>
</feature>
<gene>
    <name evidence="9" type="ORF">MEDL_57604</name>
</gene>
<feature type="region of interest" description="Disordered" evidence="6">
    <location>
        <begin position="1"/>
        <end position="21"/>
    </location>
</feature>
<keyword evidence="10" id="KW-1185">Reference proteome</keyword>
<keyword evidence="3 7" id="KW-0812">Transmembrane</keyword>
<dbReference type="OrthoDB" id="1936208at2759"/>
<comment type="caution">
    <text evidence="9">The sequence shown here is derived from an EMBL/GenBank/DDBJ whole genome shotgun (WGS) entry which is preliminary data.</text>
</comment>
<dbReference type="GO" id="GO:0008381">
    <property type="term" value="F:mechanosensitive monoatomic ion channel activity"/>
    <property type="evidence" value="ECO:0007669"/>
    <property type="project" value="TreeGrafter"/>
</dbReference>
<evidence type="ECO:0000256" key="4">
    <source>
        <dbReference type="ARBA" id="ARBA00022989"/>
    </source>
</evidence>
<dbReference type="PANTHER" id="PTHR23302">
    <property type="entry name" value="TRANSMEMBRANE CHANNEL-RELATED"/>
    <property type="match status" value="1"/>
</dbReference>
<feature type="region of interest" description="Disordered" evidence="6">
    <location>
        <begin position="729"/>
        <end position="819"/>
    </location>
</feature>
<dbReference type="Proteomes" id="UP000683360">
    <property type="component" value="Unassembled WGS sequence"/>
</dbReference>
<dbReference type="InterPro" id="IPR012496">
    <property type="entry name" value="TMC_dom"/>
</dbReference>
<evidence type="ECO:0000256" key="3">
    <source>
        <dbReference type="ARBA" id="ARBA00022692"/>
    </source>
</evidence>
<feature type="transmembrane region" description="Helical" evidence="7">
    <location>
        <begin position="247"/>
        <end position="266"/>
    </location>
</feature>
<evidence type="ECO:0000256" key="7">
    <source>
        <dbReference type="SAM" id="Phobius"/>
    </source>
</evidence>
<feature type="domain" description="TMC" evidence="8">
    <location>
        <begin position="468"/>
        <end position="578"/>
    </location>
</feature>
<feature type="transmembrane region" description="Helical" evidence="7">
    <location>
        <begin position="583"/>
        <end position="601"/>
    </location>
</feature>
<organism evidence="9 10">
    <name type="scientific">Mytilus edulis</name>
    <name type="common">Blue mussel</name>
    <dbReference type="NCBI Taxonomy" id="6550"/>
    <lineage>
        <taxon>Eukaryota</taxon>
        <taxon>Metazoa</taxon>
        <taxon>Spiralia</taxon>
        <taxon>Lophotrochozoa</taxon>
        <taxon>Mollusca</taxon>
        <taxon>Bivalvia</taxon>
        <taxon>Autobranchia</taxon>
        <taxon>Pteriomorphia</taxon>
        <taxon>Mytilida</taxon>
        <taxon>Mytiloidea</taxon>
        <taxon>Mytilidae</taxon>
        <taxon>Mytilinae</taxon>
        <taxon>Mytilus</taxon>
    </lineage>
</organism>
<feature type="transmembrane region" description="Helical" evidence="7">
    <location>
        <begin position="387"/>
        <end position="413"/>
    </location>
</feature>
<feature type="transmembrane region" description="Helical" evidence="7">
    <location>
        <begin position="138"/>
        <end position="164"/>
    </location>
</feature>
<feature type="compositionally biased region" description="Basic and acidic residues" evidence="6">
    <location>
        <begin position="740"/>
        <end position="749"/>
    </location>
</feature>
<evidence type="ECO:0000259" key="8">
    <source>
        <dbReference type="Pfam" id="PF07810"/>
    </source>
</evidence>
<reference evidence="9" key="1">
    <citation type="submission" date="2021-03" db="EMBL/GenBank/DDBJ databases">
        <authorList>
            <person name="Bekaert M."/>
        </authorList>
    </citation>
    <scope>NUCLEOTIDE SEQUENCE</scope>
</reference>
<dbReference type="InterPro" id="IPR038900">
    <property type="entry name" value="TMC"/>
</dbReference>
<feature type="compositionally biased region" description="Polar residues" evidence="6">
    <location>
        <begin position="1"/>
        <end position="11"/>
    </location>
</feature>
<feature type="transmembrane region" description="Helical" evidence="7">
    <location>
        <begin position="433"/>
        <end position="451"/>
    </location>
</feature>
<evidence type="ECO:0000256" key="5">
    <source>
        <dbReference type="ARBA" id="ARBA00023136"/>
    </source>
</evidence>
<accession>A0A8S3UTE6</accession>
<evidence type="ECO:0000256" key="1">
    <source>
        <dbReference type="ARBA" id="ARBA00004141"/>
    </source>
</evidence>
<proteinExistence type="inferred from homology"/>
<dbReference type="AlphaFoldDB" id="A0A8S3UTE6"/>
<keyword evidence="5 7" id="KW-0472">Membrane</keyword>
<evidence type="ECO:0000256" key="2">
    <source>
        <dbReference type="ARBA" id="ARBA00006510"/>
    </source>
</evidence>
<comment type="subcellular location">
    <subcellularLocation>
        <location evidence="1">Membrane</location>
        <topology evidence="1">Multi-pass membrane protein</topology>
    </subcellularLocation>
</comment>
<feature type="region of interest" description="Disordered" evidence="6">
    <location>
        <begin position="701"/>
        <end position="720"/>
    </location>
</feature>
<dbReference type="Pfam" id="PF07810">
    <property type="entry name" value="TMC"/>
    <property type="match status" value="1"/>
</dbReference>
<keyword evidence="4 7" id="KW-1133">Transmembrane helix</keyword>
<feature type="compositionally biased region" description="Polar residues" evidence="6">
    <location>
        <begin position="771"/>
        <end position="785"/>
    </location>
</feature>
<protein>
    <submittedName>
        <fullName evidence="9">TMC</fullName>
    </submittedName>
</protein>
<evidence type="ECO:0000256" key="6">
    <source>
        <dbReference type="SAM" id="MobiDB-lite"/>
    </source>
</evidence>
<sequence>MWSPNGVTRNRVSPILNGHTRYDSDVKSAKSASGIQIDIEKNGHIPSSSSNKLTNLIRRRKYDKLHVDNAGHLMLDTSEGQGRRTPHISERRRQNKLFEKPVKPNWRKFKISLKETGYKLELWRSWFKRIEGHQGTGVLSYFVFLKWMFFLNLYLFLIMFWFVVFPPIVFNAESTYTTDVTGTSVSGVSTTNTATCTSEYDTSLVYSTSGARVVQDFIQGTGWMEKTALFYGWYPAKEINITSSNEYLMPFAYFMAVLGVLFFSLVRMARFTIRSFKENLAQDNQKDKVDYCNKVFGGWDYALDDENTGHGKKNSIYNDIIANLDHQKYLLTRSEWTTGQKCKTYTIRVVINILILAILGGAGYLIYYVNTWATDYLATEASSGSVVILLVEFLPSLTITFLNVIIPLLFEVLVKAEDYTAEFVIKITLVRTVFLKLASLTVLMISLYIQISCSTKTANCNVCSTIYCWETYVGQTLYKLVVLDFLVHIIVIFCYELPRKLCTTKCSCGVCAKIGPAEFDIAKSVLDLVYTQALCWIGFLYCPLLPALAMISTFTQFYLKLFSALYTTVPPEKPYKASKSNNFFMIVLMITFFLCCFPVGYSMVKITPSKGCGPFRIYSDMSVSVDTTISNFPDGLKTAIDILTSTSMIVSILTILCLTIYYLYVRGKAHNERAEVMKEQLVMASKDKQFLLAKMHDITGEPKQKPKKHQPPPPPTVNTVNEAEDTKHFIQDDVPPPPAYEEKITEEKQPTPPPPEVEDDWDEAPIILAVTSPQTQSTPNRPKSSSPEHFELQKRKSKKSKVTPRVEKNEQPTNMPFDF</sequence>
<dbReference type="EMBL" id="CAJPWZ010002780">
    <property type="protein sequence ID" value="CAG2245614.1"/>
    <property type="molecule type" value="Genomic_DNA"/>
</dbReference>
<dbReference type="PANTHER" id="PTHR23302:SF24">
    <property type="entry name" value="TMC DOMAIN-CONTAINING PROTEIN"/>
    <property type="match status" value="1"/>
</dbReference>
<comment type="similarity">
    <text evidence="2">Belongs to the TMC family.</text>
</comment>